<keyword evidence="1" id="KW-0175">Coiled coil</keyword>
<organism evidence="3">
    <name type="scientific">Tanacetum cinerariifolium</name>
    <name type="common">Dalmatian daisy</name>
    <name type="synonym">Chrysanthemum cinerariifolium</name>
    <dbReference type="NCBI Taxonomy" id="118510"/>
    <lineage>
        <taxon>Eukaryota</taxon>
        <taxon>Viridiplantae</taxon>
        <taxon>Streptophyta</taxon>
        <taxon>Embryophyta</taxon>
        <taxon>Tracheophyta</taxon>
        <taxon>Spermatophyta</taxon>
        <taxon>Magnoliopsida</taxon>
        <taxon>eudicotyledons</taxon>
        <taxon>Gunneridae</taxon>
        <taxon>Pentapetalae</taxon>
        <taxon>asterids</taxon>
        <taxon>campanulids</taxon>
        <taxon>Asterales</taxon>
        <taxon>Asteraceae</taxon>
        <taxon>Asteroideae</taxon>
        <taxon>Anthemideae</taxon>
        <taxon>Anthemidinae</taxon>
        <taxon>Tanacetum</taxon>
    </lineage>
</organism>
<protein>
    <recommendedName>
        <fullName evidence="4">Reverse transcriptase domain-containing protein</fullName>
    </recommendedName>
</protein>
<reference evidence="3" key="1">
    <citation type="journal article" date="2019" name="Sci. Rep.">
        <title>Draft genome of Tanacetum cinerariifolium, the natural source of mosquito coil.</title>
        <authorList>
            <person name="Yamashiro T."/>
            <person name="Shiraishi A."/>
            <person name="Satake H."/>
            <person name="Nakayama K."/>
        </authorList>
    </citation>
    <scope>NUCLEOTIDE SEQUENCE</scope>
</reference>
<dbReference type="PANTHER" id="PTHR24559:SF450">
    <property type="entry name" value="RNA-DIRECTED DNA POLYMERASE HOMOLOG"/>
    <property type="match status" value="1"/>
</dbReference>
<dbReference type="EMBL" id="BKCJ010004721">
    <property type="protein sequence ID" value="GEU62717.1"/>
    <property type="molecule type" value="Genomic_DNA"/>
</dbReference>
<dbReference type="InterPro" id="IPR053134">
    <property type="entry name" value="RNA-dir_DNA_polymerase"/>
</dbReference>
<dbReference type="InterPro" id="IPR043502">
    <property type="entry name" value="DNA/RNA_pol_sf"/>
</dbReference>
<evidence type="ECO:0000256" key="1">
    <source>
        <dbReference type="SAM" id="Coils"/>
    </source>
</evidence>
<evidence type="ECO:0000313" key="3">
    <source>
        <dbReference type="EMBL" id="GEU62717.1"/>
    </source>
</evidence>
<feature type="coiled-coil region" evidence="1">
    <location>
        <begin position="127"/>
        <end position="154"/>
    </location>
</feature>
<dbReference type="PANTHER" id="PTHR24559">
    <property type="entry name" value="TRANSPOSON TY3-I GAG-POL POLYPROTEIN"/>
    <property type="match status" value="1"/>
</dbReference>
<dbReference type="InterPro" id="IPR043128">
    <property type="entry name" value="Rev_trsase/Diguanyl_cyclase"/>
</dbReference>
<dbReference type="Gene3D" id="3.10.10.10">
    <property type="entry name" value="HIV Type 1 Reverse Transcriptase, subunit A, domain 1"/>
    <property type="match status" value="2"/>
</dbReference>
<name>A0A6L2LP05_TANCI</name>
<feature type="region of interest" description="Disordered" evidence="2">
    <location>
        <begin position="175"/>
        <end position="196"/>
    </location>
</feature>
<evidence type="ECO:0000256" key="2">
    <source>
        <dbReference type="SAM" id="MobiDB-lite"/>
    </source>
</evidence>
<gene>
    <name evidence="3" type="ORF">Tci_034695</name>
</gene>
<dbReference type="SUPFAM" id="SSF56672">
    <property type="entry name" value="DNA/RNA polymerases"/>
    <property type="match status" value="1"/>
</dbReference>
<comment type="caution">
    <text evidence="3">The sequence shown here is derived from an EMBL/GenBank/DDBJ whole genome shotgun (WGS) entry which is preliminary data.</text>
</comment>
<feature type="compositionally biased region" description="Polar residues" evidence="2">
    <location>
        <begin position="182"/>
        <end position="196"/>
    </location>
</feature>
<proteinExistence type="predicted"/>
<sequence>MMGTRNSGIEVHVDETTRNWVTYHVNNIVVPLNEKIDNLTNNVNRLLLQQQYVNRGEGSNRFTRLGKVEFSKLYSEDVKGWMFRVKQFFAIDAGYFMYILSVFNEYEEAVLKRFEDANEDPIVELQNLRYKTTMKQYQNDFEALLNQMFKLRSLADAFSLSSLQETTLDLGKQRYTPLLPTPRTNHTSTFVSSNTTYPTKNTSTLALPTPITQTTLLEEYPNVSKDPKTLPLHRSFNHQMPLKEGDMNVNIRPYRYLPTQKDVTETMVKELLDSGVIGPSHSPFSSPIVMDKFPIPVIEQLIDELQGAQVFSKLDLRSWYHQIRMKEEDMYKTAFKSHEGHYEFVHFNFITYYSFEIGLASYENEHFVCKKSKCVFGTNKVEYIGLVTTGKGVETNLAIGVLGLLGNGGGSRGGDVGRVEKEQGRRERCYRAWREKRVRGEQYFQNVGGRHVLFGGFT</sequence>
<accession>A0A6L2LP05</accession>
<evidence type="ECO:0008006" key="4">
    <source>
        <dbReference type="Google" id="ProtNLM"/>
    </source>
</evidence>
<dbReference type="AlphaFoldDB" id="A0A6L2LP05"/>
<dbReference type="Gene3D" id="3.30.70.270">
    <property type="match status" value="1"/>
</dbReference>